<sequence length="445" mass="48172">MAPEGVKIKKEKKASAPAEDGNKLTDAKRKRDSDAAQPSEGAAEQAAKQPASDAQAAPAADKAAGGPPRKKRRGPKADPEQLNPEEAARRQRQRELRERAMQLRSQGKHYIPLKKGGKHPKPGDGSSAGAKQQQADGGNRKARHYLGDKTPGWRPFSSVEAIVLPIYWNNDKEEKASVIAAAERARDILASAGIAVDMDASNKYTPGQKMKYWETMGVRVRVELGPRDVANGNCVVALSTKKPGEVAVKDIVNMRHKMLDAVREALKKAKSAALEAEEEEEEERQQQVEEGGKQQQQGKEKAKKASKEDEEDEEEGEEEGEEEEEEAAQPKEEESGEEKAATEAPAPASKQPFSADALEDDFGAVVEFEPEEDKLTLSKKERLKKGAKLVKEKRKAERRTVLAGGGGGGSEEPEEEGGRGVGVKEGGWGKGGKAAAPKKPKVVKF</sequence>
<dbReference type="GO" id="GO:0004827">
    <property type="term" value="F:proline-tRNA ligase activity"/>
    <property type="evidence" value="ECO:0007669"/>
    <property type="project" value="InterPro"/>
</dbReference>
<dbReference type="GO" id="GO:0017101">
    <property type="term" value="C:aminoacyl-tRNA synthetase multienzyme complex"/>
    <property type="evidence" value="ECO:0007669"/>
    <property type="project" value="TreeGrafter"/>
</dbReference>
<keyword evidence="4" id="KW-1185">Reference proteome</keyword>
<feature type="compositionally biased region" description="Basic residues" evidence="1">
    <location>
        <begin position="111"/>
        <end position="120"/>
    </location>
</feature>
<feature type="compositionally biased region" description="Basic and acidic residues" evidence="1">
    <location>
        <begin position="20"/>
        <end position="34"/>
    </location>
</feature>
<dbReference type="Gene3D" id="3.40.50.800">
    <property type="entry name" value="Anticodon-binding domain"/>
    <property type="match status" value="1"/>
</dbReference>
<accession>A0AAD3DM23</accession>
<feature type="compositionally biased region" description="Low complexity" evidence="1">
    <location>
        <begin position="46"/>
        <end position="67"/>
    </location>
</feature>
<dbReference type="PANTHER" id="PTHR43382:SF2">
    <property type="entry name" value="BIFUNCTIONAL GLUTAMATE_PROLINE--TRNA LIGASE"/>
    <property type="match status" value="1"/>
</dbReference>
<feature type="compositionally biased region" description="Basic and acidic residues" evidence="1">
    <location>
        <begin position="328"/>
        <end position="341"/>
    </location>
</feature>
<feature type="compositionally biased region" description="Gly residues" evidence="1">
    <location>
        <begin position="419"/>
        <end position="432"/>
    </location>
</feature>
<dbReference type="SUPFAM" id="SSF52954">
    <property type="entry name" value="Class II aaRS ABD-related"/>
    <property type="match status" value="1"/>
</dbReference>
<feature type="compositionally biased region" description="Basic and acidic residues" evidence="1">
    <location>
        <begin position="284"/>
        <end position="307"/>
    </location>
</feature>
<dbReference type="Pfam" id="PF03129">
    <property type="entry name" value="HGTP_anticodon"/>
    <property type="match status" value="1"/>
</dbReference>
<feature type="compositionally biased region" description="Basic and acidic residues" evidence="1">
    <location>
        <begin position="86"/>
        <end position="101"/>
    </location>
</feature>
<evidence type="ECO:0000313" key="4">
    <source>
        <dbReference type="Proteomes" id="UP001054857"/>
    </source>
</evidence>
<dbReference type="AlphaFoldDB" id="A0AAD3DM23"/>
<feature type="compositionally biased region" description="Acidic residues" evidence="1">
    <location>
        <begin position="308"/>
        <end position="327"/>
    </location>
</feature>
<evidence type="ECO:0000259" key="2">
    <source>
        <dbReference type="Pfam" id="PF03129"/>
    </source>
</evidence>
<comment type="caution">
    <text evidence="3">The sequence shown here is derived from an EMBL/GenBank/DDBJ whole genome shotgun (WGS) entry which is preliminary data.</text>
</comment>
<evidence type="ECO:0000256" key="1">
    <source>
        <dbReference type="SAM" id="MobiDB-lite"/>
    </source>
</evidence>
<organism evidence="3 4">
    <name type="scientific">Astrephomene gubernaculifera</name>
    <dbReference type="NCBI Taxonomy" id="47775"/>
    <lineage>
        <taxon>Eukaryota</taxon>
        <taxon>Viridiplantae</taxon>
        <taxon>Chlorophyta</taxon>
        <taxon>core chlorophytes</taxon>
        <taxon>Chlorophyceae</taxon>
        <taxon>CS clade</taxon>
        <taxon>Chlamydomonadales</taxon>
        <taxon>Astrephomenaceae</taxon>
        <taxon>Astrephomene</taxon>
    </lineage>
</organism>
<dbReference type="EMBL" id="BMAR01000007">
    <property type="protein sequence ID" value="GFR44098.1"/>
    <property type="molecule type" value="Genomic_DNA"/>
</dbReference>
<dbReference type="Proteomes" id="UP001054857">
    <property type="component" value="Unassembled WGS sequence"/>
</dbReference>
<feature type="domain" description="Anticodon-binding" evidence="2">
    <location>
        <begin position="163"/>
        <end position="252"/>
    </location>
</feature>
<dbReference type="PANTHER" id="PTHR43382">
    <property type="entry name" value="PROLYL-TRNA SYNTHETASE"/>
    <property type="match status" value="1"/>
</dbReference>
<reference evidence="3 4" key="1">
    <citation type="journal article" date="2021" name="Sci. Rep.">
        <title>Genome sequencing of the multicellular alga Astrephomene provides insights into convergent evolution of germ-soma differentiation.</title>
        <authorList>
            <person name="Yamashita S."/>
            <person name="Yamamoto K."/>
            <person name="Matsuzaki R."/>
            <person name="Suzuki S."/>
            <person name="Yamaguchi H."/>
            <person name="Hirooka S."/>
            <person name="Minakuchi Y."/>
            <person name="Miyagishima S."/>
            <person name="Kawachi M."/>
            <person name="Toyoda A."/>
            <person name="Nozaki H."/>
        </authorList>
    </citation>
    <scope>NUCLEOTIDE SEQUENCE [LARGE SCALE GENOMIC DNA]</scope>
    <source>
        <strain evidence="3 4">NIES-4017</strain>
    </source>
</reference>
<feature type="region of interest" description="Disordered" evidence="1">
    <location>
        <begin position="273"/>
        <end position="358"/>
    </location>
</feature>
<dbReference type="InterPro" id="IPR036621">
    <property type="entry name" value="Anticodon-bd_dom_sf"/>
</dbReference>
<protein>
    <recommendedName>
        <fullName evidence="2">Anticodon-binding domain-containing protein</fullName>
    </recommendedName>
</protein>
<dbReference type="GO" id="GO:0005524">
    <property type="term" value="F:ATP binding"/>
    <property type="evidence" value="ECO:0007669"/>
    <property type="project" value="InterPro"/>
</dbReference>
<dbReference type="GO" id="GO:0006433">
    <property type="term" value="P:prolyl-tRNA aminoacylation"/>
    <property type="evidence" value="ECO:0007669"/>
    <property type="project" value="InterPro"/>
</dbReference>
<feature type="region of interest" description="Disordered" evidence="1">
    <location>
        <begin position="1"/>
        <end position="141"/>
    </location>
</feature>
<name>A0AAD3DM23_9CHLO</name>
<proteinExistence type="predicted"/>
<feature type="region of interest" description="Disordered" evidence="1">
    <location>
        <begin position="387"/>
        <end position="445"/>
    </location>
</feature>
<evidence type="ECO:0000313" key="3">
    <source>
        <dbReference type="EMBL" id="GFR44098.1"/>
    </source>
</evidence>
<dbReference type="InterPro" id="IPR004499">
    <property type="entry name" value="Pro-tRNA-ligase_IIa_arc-type"/>
</dbReference>
<dbReference type="InterPro" id="IPR004154">
    <property type="entry name" value="Anticodon-bd"/>
</dbReference>
<gene>
    <name evidence="3" type="ORF">Agub_g5258</name>
</gene>
<feature type="compositionally biased region" description="Basic residues" evidence="1">
    <location>
        <begin position="436"/>
        <end position="445"/>
    </location>
</feature>
<dbReference type="GO" id="GO:0005737">
    <property type="term" value="C:cytoplasm"/>
    <property type="evidence" value="ECO:0007669"/>
    <property type="project" value="InterPro"/>
</dbReference>